<evidence type="ECO:0000313" key="2">
    <source>
        <dbReference type="Proteomes" id="UP001208570"/>
    </source>
</evidence>
<protein>
    <submittedName>
        <fullName evidence="1">Uncharacterized protein</fullName>
    </submittedName>
</protein>
<proteinExistence type="predicted"/>
<reference evidence="1" key="1">
    <citation type="journal article" date="2023" name="Mol. Biol. Evol.">
        <title>Third-Generation Sequencing Reveals the Adaptive Role of the Epigenome in Three Deep-Sea Polychaetes.</title>
        <authorList>
            <person name="Perez M."/>
            <person name="Aroh O."/>
            <person name="Sun Y."/>
            <person name="Lan Y."/>
            <person name="Juniper S.K."/>
            <person name="Young C.R."/>
            <person name="Angers B."/>
            <person name="Qian P.Y."/>
        </authorList>
    </citation>
    <scope>NUCLEOTIDE SEQUENCE</scope>
    <source>
        <strain evidence="1">P08H-3</strain>
    </source>
</reference>
<dbReference type="AlphaFoldDB" id="A0AAD9JG29"/>
<dbReference type="EMBL" id="JAODUP010000326">
    <property type="protein sequence ID" value="KAK2152524.1"/>
    <property type="molecule type" value="Genomic_DNA"/>
</dbReference>
<keyword evidence="2" id="KW-1185">Reference proteome</keyword>
<gene>
    <name evidence="1" type="ORF">LSH36_326g04230</name>
</gene>
<organism evidence="1 2">
    <name type="scientific">Paralvinella palmiformis</name>
    <dbReference type="NCBI Taxonomy" id="53620"/>
    <lineage>
        <taxon>Eukaryota</taxon>
        <taxon>Metazoa</taxon>
        <taxon>Spiralia</taxon>
        <taxon>Lophotrochozoa</taxon>
        <taxon>Annelida</taxon>
        <taxon>Polychaeta</taxon>
        <taxon>Sedentaria</taxon>
        <taxon>Canalipalpata</taxon>
        <taxon>Terebellida</taxon>
        <taxon>Terebelliformia</taxon>
        <taxon>Alvinellidae</taxon>
        <taxon>Paralvinella</taxon>
    </lineage>
</organism>
<name>A0AAD9JG29_9ANNE</name>
<dbReference type="Proteomes" id="UP001208570">
    <property type="component" value="Unassembled WGS sequence"/>
</dbReference>
<comment type="caution">
    <text evidence="1">The sequence shown here is derived from an EMBL/GenBank/DDBJ whole genome shotgun (WGS) entry which is preliminary data.</text>
</comment>
<evidence type="ECO:0000313" key="1">
    <source>
        <dbReference type="EMBL" id="KAK2152524.1"/>
    </source>
</evidence>
<accession>A0AAD9JG29</accession>
<sequence>MSGKIVTHSTHMKICDRSVAGHTEQAQRTRSLKQTCHSICPVTRVHD</sequence>